<sequence length="203" mass="22020">MIRIIALCTALLTLASCAVPTTPVDEPAVDLGDFGLGHNIVVAPELTKGPLSREASKEVWINSVKSAIAARLDRYEGERMVHLGVNIAGYVLAQPGVPVLMAPKSALIVTVTAWDDRAGKKFNDEAKEIIVLETITGASVLGSGYTMTKEQQMANLSYNVAAQIEEWLEENRACMTDSPTAAELSKCWKDNKDTRSREAMENQ</sequence>
<feature type="signal peptide" evidence="1">
    <location>
        <begin position="1"/>
        <end position="18"/>
    </location>
</feature>
<dbReference type="Proteomes" id="UP000306575">
    <property type="component" value="Unassembled WGS sequence"/>
</dbReference>
<protein>
    <recommendedName>
        <fullName evidence="4">DUF3313 domain-containing protein</fullName>
    </recommendedName>
</protein>
<accession>A0A4U7MY59</accession>
<evidence type="ECO:0008006" key="4">
    <source>
        <dbReference type="Google" id="ProtNLM"/>
    </source>
</evidence>
<gene>
    <name evidence="2" type="ORF">FAP39_13105</name>
</gene>
<reference evidence="2 3" key="1">
    <citation type="submission" date="2019-04" db="EMBL/GenBank/DDBJ databases">
        <title>Genome sequence of Pelagicola litoralis CL-ES2.</title>
        <authorList>
            <person name="Cao J."/>
        </authorList>
    </citation>
    <scope>NUCLEOTIDE SEQUENCE [LARGE SCALE GENOMIC DNA]</scope>
    <source>
        <strain evidence="2 3">CL-ES2</strain>
    </source>
</reference>
<evidence type="ECO:0000313" key="2">
    <source>
        <dbReference type="EMBL" id="TKZ18008.1"/>
    </source>
</evidence>
<dbReference type="EMBL" id="SULI01000018">
    <property type="protein sequence ID" value="TKZ18008.1"/>
    <property type="molecule type" value="Genomic_DNA"/>
</dbReference>
<dbReference type="OrthoDB" id="7834608at2"/>
<feature type="chain" id="PRO_5020508257" description="DUF3313 domain-containing protein" evidence="1">
    <location>
        <begin position="19"/>
        <end position="203"/>
    </location>
</feature>
<evidence type="ECO:0000256" key="1">
    <source>
        <dbReference type="SAM" id="SignalP"/>
    </source>
</evidence>
<name>A0A4U7MY59_9RHOB</name>
<dbReference type="RefSeq" id="WP_138016852.1">
    <property type="nucleotide sequence ID" value="NZ_SULI01000018.1"/>
</dbReference>
<evidence type="ECO:0000313" key="3">
    <source>
        <dbReference type="Proteomes" id="UP000306575"/>
    </source>
</evidence>
<dbReference type="PROSITE" id="PS51257">
    <property type="entry name" value="PROKAR_LIPOPROTEIN"/>
    <property type="match status" value="1"/>
</dbReference>
<dbReference type="AlphaFoldDB" id="A0A4U7MY59"/>
<organism evidence="2 3">
    <name type="scientific">Shimia litoralis</name>
    <dbReference type="NCBI Taxonomy" id="420403"/>
    <lineage>
        <taxon>Bacteria</taxon>
        <taxon>Pseudomonadati</taxon>
        <taxon>Pseudomonadota</taxon>
        <taxon>Alphaproteobacteria</taxon>
        <taxon>Rhodobacterales</taxon>
        <taxon>Roseobacteraceae</taxon>
    </lineage>
</organism>
<keyword evidence="3" id="KW-1185">Reference proteome</keyword>
<comment type="caution">
    <text evidence="2">The sequence shown here is derived from an EMBL/GenBank/DDBJ whole genome shotgun (WGS) entry which is preliminary data.</text>
</comment>
<keyword evidence="1" id="KW-0732">Signal</keyword>
<proteinExistence type="predicted"/>